<keyword evidence="3" id="KW-1185">Reference proteome</keyword>
<comment type="caution">
    <text evidence="2">The sequence shown here is derived from an EMBL/GenBank/DDBJ whole genome shotgun (WGS) entry which is preliminary data.</text>
</comment>
<feature type="region of interest" description="Disordered" evidence="1">
    <location>
        <begin position="1"/>
        <end position="71"/>
    </location>
</feature>
<evidence type="ECO:0000313" key="3">
    <source>
        <dbReference type="Proteomes" id="UP000052167"/>
    </source>
</evidence>
<evidence type="ECO:0000256" key="1">
    <source>
        <dbReference type="SAM" id="MobiDB-lite"/>
    </source>
</evidence>
<dbReference type="RefSeq" id="WP_037163278.1">
    <property type="nucleotide sequence ID" value="NZ_CAJXID010000001.1"/>
</dbReference>
<feature type="compositionally biased region" description="Basic and acidic residues" evidence="1">
    <location>
        <begin position="61"/>
        <end position="71"/>
    </location>
</feature>
<reference evidence="2 3" key="1">
    <citation type="submission" date="2014-06" db="EMBL/GenBank/DDBJ databases">
        <title>Rhizobium pelagicum/R2-400B4.</title>
        <authorList>
            <person name="Kimes N.E."/>
            <person name="Lopez-Perez M."/>
        </authorList>
    </citation>
    <scope>NUCLEOTIDE SEQUENCE [LARGE SCALE GENOMIC DNA]</scope>
    <source>
        <strain evidence="2 3">R2-400B4</strain>
    </source>
</reference>
<feature type="compositionally biased region" description="Basic and acidic residues" evidence="1">
    <location>
        <begin position="1"/>
        <end position="17"/>
    </location>
</feature>
<dbReference type="AlphaFoldDB" id="A0A922TAJ4"/>
<protein>
    <submittedName>
        <fullName evidence="2">Uncharacterized protein</fullName>
    </submittedName>
</protein>
<organism evidence="2 3">
    <name type="scientific">Pseudorhizobium pelagicum</name>
    <dbReference type="NCBI Taxonomy" id="1509405"/>
    <lineage>
        <taxon>Bacteria</taxon>
        <taxon>Pseudomonadati</taxon>
        <taxon>Pseudomonadota</taxon>
        <taxon>Alphaproteobacteria</taxon>
        <taxon>Hyphomicrobiales</taxon>
        <taxon>Rhizobiaceae</taxon>
        <taxon>Rhizobium/Agrobacterium group</taxon>
        <taxon>Pseudorhizobium</taxon>
    </lineage>
</organism>
<proteinExistence type="predicted"/>
<dbReference type="EMBL" id="JOKJ01000003">
    <property type="protein sequence ID" value="KEQ10319.1"/>
    <property type="molecule type" value="Genomic_DNA"/>
</dbReference>
<feature type="compositionally biased region" description="Basic and acidic residues" evidence="1">
    <location>
        <begin position="25"/>
        <end position="50"/>
    </location>
</feature>
<sequence length="71" mass="8131">MTDITRHSAESLFRRPVAEGSNAAKLEEVRARQTLRSRERKPAERQERLQRRTQSAGDGVFSKKEPTHADV</sequence>
<gene>
    <name evidence="2" type="ORF">GV68_15510</name>
</gene>
<dbReference type="Proteomes" id="UP000052167">
    <property type="component" value="Unassembled WGS sequence"/>
</dbReference>
<accession>A0A922TAJ4</accession>
<dbReference type="OrthoDB" id="8390866at2"/>
<name>A0A922TAJ4_9HYPH</name>
<evidence type="ECO:0000313" key="2">
    <source>
        <dbReference type="EMBL" id="KEQ10319.1"/>
    </source>
</evidence>